<dbReference type="Proteomes" id="UP000266152">
    <property type="component" value="Unassembled WGS sequence"/>
</dbReference>
<reference evidence="1 2" key="1">
    <citation type="journal article" date="2018" name="PLoS Pathog.">
        <title>Evolution of structural diversity of trichothecenes, a family of toxins produced by plant pathogenic and entomopathogenic fungi.</title>
        <authorList>
            <person name="Proctor R.H."/>
            <person name="McCormick S.P."/>
            <person name="Kim H.S."/>
            <person name="Cardoza R.E."/>
            <person name="Stanley A.M."/>
            <person name="Lindo L."/>
            <person name="Kelly A."/>
            <person name="Brown D.W."/>
            <person name="Lee T."/>
            <person name="Vaughan M.M."/>
            <person name="Alexander N.J."/>
            <person name="Busman M."/>
            <person name="Gutierrez S."/>
        </authorList>
    </citation>
    <scope>NUCLEOTIDE SEQUENCE [LARGE SCALE GENOMIC DNA]</scope>
    <source>
        <strain evidence="1 2">NRRL 3299</strain>
    </source>
</reference>
<evidence type="ECO:0000313" key="1">
    <source>
        <dbReference type="EMBL" id="RGP74029.1"/>
    </source>
</evidence>
<dbReference type="AlphaFoldDB" id="A0A395SPL9"/>
<accession>A0A395SPL9</accession>
<gene>
    <name evidence="1" type="ORF">FSPOR_1724</name>
</gene>
<sequence>MEDYTGSNMKHRVDYLNLLWPNWLPPLVRESFPSGNVPDEIITHLYEIANTLLIRNDIGKFKLDSLWAPNGILTQELKRENGTVEFTTASADTAKQRILYLLQQGGVQAVMDGEGPRLKPVPIRPKGQEQSGAHEIFKRHQTSYGAPFTQGGESYQFMPEAYINFNNPSTNNAPHQFTHVNFAPVHPAVNYHEKGIPQSTLQEIAIEGVRNPASQDISIGIEQRPSAYTAEELAVRLATAKSHLRQSKISKQEAQVVLARLEGQAELQQAMRQKLTSAENDRKFVSNDHQLRITDSLPSIGAMTLKNRLDLLEENESWQGRKRDLSAVKLGVD</sequence>
<name>A0A395SPL9_FUSSP</name>
<organism evidence="1 2">
    <name type="scientific">Fusarium sporotrichioides</name>
    <dbReference type="NCBI Taxonomy" id="5514"/>
    <lineage>
        <taxon>Eukaryota</taxon>
        <taxon>Fungi</taxon>
        <taxon>Dikarya</taxon>
        <taxon>Ascomycota</taxon>
        <taxon>Pezizomycotina</taxon>
        <taxon>Sordariomycetes</taxon>
        <taxon>Hypocreomycetidae</taxon>
        <taxon>Hypocreales</taxon>
        <taxon>Nectriaceae</taxon>
        <taxon>Fusarium</taxon>
    </lineage>
</organism>
<comment type="caution">
    <text evidence="1">The sequence shown here is derived from an EMBL/GenBank/DDBJ whole genome shotgun (WGS) entry which is preliminary data.</text>
</comment>
<protein>
    <submittedName>
        <fullName evidence="1">Uncharacterized protein</fullName>
    </submittedName>
</protein>
<evidence type="ECO:0000313" key="2">
    <source>
        <dbReference type="Proteomes" id="UP000266152"/>
    </source>
</evidence>
<proteinExistence type="predicted"/>
<dbReference type="EMBL" id="PXOF01000023">
    <property type="protein sequence ID" value="RGP74029.1"/>
    <property type="molecule type" value="Genomic_DNA"/>
</dbReference>
<keyword evidence="2" id="KW-1185">Reference proteome</keyword>